<evidence type="ECO:0000313" key="2">
    <source>
        <dbReference type="Proteomes" id="UP000284842"/>
    </source>
</evidence>
<accession>A0A409YEH0</accession>
<proteinExistence type="predicted"/>
<keyword evidence="2" id="KW-1185">Reference proteome</keyword>
<organism evidence="1 2">
    <name type="scientific">Panaeolus cyanescens</name>
    <dbReference type="NCBI Taxonomy" id="181874"/>
    <lineage>
        <taxon>Eukaryota</taxon>
        <taxon>Fungi</taxon>
        <taxon>Dikarya</taxon>
        <taxon>Basidiomycota</taxon>
        <taxon>Agaricomycotina</taxon>
        <taxon>Agaricomycetes</taxon>
        <taxon>Agaricomycetidae</taxon>
        <taxon>Agaricales</taxon>
        <taxon>Agaricineae</taxon>
        <taxon>Galeropsidaceae</taxon>
        <taxon>Panaeolus</taxon>
    </lineage>
</organism>
<dbReference type="AlphaFoldDB" id="A0A409YEH0"/>
<protein>
    <recommendedName>
        <fullName evidence="3">G domain-containing protein</fullName>
    </recommendedName>
</protein>
<dbReference type="InterPro" id="IPR027417">
    <property type="entry name" value="P-loop_NTPase"/>
</dbReference>
<name>A0A409YEH0_9AGAR</name>
<dbReference type="InParanoid" id="A0A409YEH0"/>
<comment type="caution">
    <text evidence="1">The sequence shown here is derived from an EMBL/GenBank/DDBJ whole genome shotgun (WGS) entry which is preliminary data.</text>
</comment>
<dbReference type="CDD" id="cd00882">
    <property type="entry name" value="Ras_like_GTPase"/>
    <property type="match status" value="1"/>
</dbReference>
<gene>
    <name evidence="1" type="ORF">CVT24_006238</name>
</gene>
<evidence type="ECO:0008006" key="3">
    <source>
        <dbReference type="Google" id="ProtNLM"/>
    </source>
</evidence>
<dbReference type="EMBL" id="NHTK01001251">
    <property type="protein sequence ID" value="PPR01400.1"/>
    <property type="molecule type" value="Genomic_DNA"/>
</dbReference>
<dbReference type="OrthoDB" id="8954335at2759"/>
<dbReference type="SUPFAM" id="SSF52540">
    <property type="entry name" value="P-loop containing nucleoside triphosphate hydrolases"/>
    <property type="match status" value="1"/>
</dbReference>
<evidence type="ECO:0000313" key="1">
    <source>
        <dbReference type="EMBL" id="PPR01400.1"/>
    </source>
</evidence>
<dbReference type="Proteomes" id="UP000284842">
    <property type="component" value="Unassembled WGS sequence"/>
</dbReference>
<reference evidence="1 2" key="1">
    <citation type="journal article" date="2018" name="Evol. Lett.">
        <title>Horizontal gene cluster transfer increased hallucinogenic mushroom diversity.</title>
        <authorList>
            <person name="Reynolds H.T."/>
            <person name="Vijayakumar V."/>
            <person name="Gluck-Thaler E."/>
            <person name="Korotkin H.B."/>
            <person name="Matheny P.B."/>
            <person name="Slot J.C."/>
        </authorList>
    </citation>
    <scope>NUCLEOTIDE SEQUENCE [LARGE SCALE GENOMIC DNA]</scope>
    <source>
        <strain evidence="1 2">2629</strain>
    </source>
</reference>
<sequence length="285" mass="32033">MGSIPTEWYRERRKPIRLDTLVDLVENAVPVHPADVHLDDIIIAVTGPIGSGKTTFIQTVAGGDVEGLNIGHMLSAGTTEVAGVKIPIPGTHSNLILVDTPGFDDNDMTDAEVLELVANWLEPIYRKKILLTALVYLHRITDVRYDASHKTSMKIFQKLTGPYAFDKIALVTTMWNDLHQEQMELGAYRENYLKTEIWSPMINKGSMTARFLMGNRETAVNVILDMIKKDDTKILLKLQHELVNQKKMLPSTSAGKVAFTFKQAMEWRIHQLKGLLDSSDSVNHR</sequence>
<dbReference type="Gene3D" id="3.40.50.300">
    <property type="entry name" value="P-loop containing nucleotide triphosphate hydrolases"/>
    <property type="match status" value="1"/>
</dbReference>